<accession>A0ABY4H3U1</accession>
<proteinExistence type="predicted"/>
<dbReference type="Proteomes" id="UP000831880">
    <property type="component" value="Chromosome"/>
</dbReference>
<name>A0ABY4H3U1_9BACI</name>
<dbReference type="EMBL" id="CP095074">
    <property type="protein sequence ID" value="UOQ94833.1"/>
    <property type="molecule type" value="Genomic_DNA"/>
</dbReference>
<dbReference type="RefSeq" id="WP_244754689.1">
    <property type="nucleotide sequence ID" value="NZ_CP095074.1"/>
</dbReference>
<feature type="transmembrane region" description="Helical" evidence="1">
    <location>
        <begin position="7"/>
        <end position="25"/>
    </location>
</feature>
<keyword evidence="3" id="KW-1185">Reference proteome</keyword>
<evidence type="ECO:0000313" key="2">
    <source>
        <dbReference type="EMBL" id="UOQ94833.1"/>
    </source>
</evidence>
<protein>
    <submittedName>
        <fullName evidence="2">Uncharacterized protein</fullName>
    </submittedName>
</protein>
<feature type="transmembrane region" description="Helical" evidence="1">
    <location>
        <begin position="31"/>
        <end position="52"/>
    </location>
</feature>
<keyword evidence="1" id="KW-1133">Transmembrane helix</keyword>
<gene>
    <name evidence="2" type="ORF">MUO14_07855</name>
</gene>
<organism evidence="2 3">
    <name type="scientific">Halobacillus shinanisalinarum</name>
    <dbReference type="NCBI Taxonomy" id="2932258"/>
    <lineage>
        <taxon>Bacteria</taxon>
        <taxon>Bacillati</taxon>
        <taxon>Bacillota</taxon>
        <taxon>Bacilli</taxon>
        <taxon>Bacillales</taxon>
        <taxon>Bacillaceae</taxon>
        <taxon>Halobacillus</taxon>
    </lineage>
</organism>
<sequence>MVRSFPWIGIGLQGFFLILFFGALLPKMNSVTGAVICLMLGLSSLIVGLHSFKNDRMPTLSIAVIIIAVLILSFTVFAYFFGEGGNPPAIMQ</sequence>
<feature type="transmembrane region" description="Helical" evidence="1">
    <location>
        <begin position="59"/>
        <end position="81"/>
    </location>
</feature>
<reference evidence="2 3" key="1">
    <citation type="submission" date="2022-04" db="EMBL/GenBank/DDBJ databases">
        <title>Halobacillus sp. isolated from saltern.</title>
        <authorList>
            <person name="Won M."/>
            <person name="Lee C.-M."/>
            <person name="Woen H.-Y."/>
            <person name="Kwon S.-W."/>
        </authorList>
    </citation>
    <scope>NUCLEOTIDE SEQUENCE [LARGE SCALE GENOMIC DNA]</scope>
    <source>
        <strain evidence="2 3">SSTM10-2</strain>
    </source>
</reference>
<keyword evidence="1" id="KW-0812">Transmembrane</keyword>
<evidence type="ECO:0000256" key="1">
    <source>
        <dbReference type="SAM" id="Phobius"/>
    </source>
</evidence>
<evidence type="ECO:0000313" key="3">
    <source>
        <dbReference type="Proteomes" id="UP000831880"/>
    </source>
</evidence>
<keyword evidence="1" id="KW-0472">Membrane</keyword>